<feature type="compositionally biased region" description="Polar residues" evidence="1">
    <location>
        <begin position="179"/>
        <end position="188"/>
    </location>
</feature>
<organism evidence="3 4">
    <name type="scientific">Branchiostoma lanceolatum</name>
    <name type="common">Common lancelet</name>
    <name type="synonym">Amphioxus lanceolatum</name>
    <dbReference type="NCBI Taxonomy" id="7740"/>
    <lineage>
        <taxon>Eukaryota</taxon>
        <taxon>Metazoa</taxon>
        <taxon>Chordata</taxon>
        <taxon>Cephalochordata</taxon>
        <taxon>Leptocardii</taxon>
        <taxon>Amphioxiformes</taxon>
        <taxon>Branchiostomatidae</taxon>
        <taxon>Branchiostoma</taxon>
    </lineage>
</organism>
<keyword evidence="4" id="KW-1185">Reference proteome</keyword>
<feature type="compositionally biased region" description="Basic and acidic residues" evidence="1">
    <location>
        <begin position="162"/>
        <end position="175"/>
    </location>
</feature>
<dbReference type="EMBL" id="OV696694">
    <property type="protein sequence ID" value="CAH1274201.1"/>
    <property type="molecule type" value="Genomic_DNA"/>
</dbReference>
<sequence length="224" mass="24010">MIRNGHVQQGPGHAKLVCGICMLFLGMFLGLVGVLQTSLGYGTNLKVAFRHVGPSLLVLGVLLVICAIGCCVSARREAREAHEHQQREWESIADMTLISFTLAPDGTIQPSIHVGSNPPENTLPPYEYTINNVRPTAQYGCTLPSPGESLPPPPPYTSQEHLLTEEGGRQDDRARQIKRSASSLSAAQDRSGGDTAPLPTTGTPQAPPPPYQQQTEKPPTSTAN</sequence>
<name>A0A8K0AHT9_BRALA</name>
<feature type="region of interest" description="Disordered" evidence="1">
    <location>
        <begin position="137"/>
        <end position="224"/>
    </location>
</feature>
<evidence type="ECO:0000256" key="2">
    <source>
        <dbReference type="SAM" id="Phobius"/>
    </source>
</evidence>
<reference evidence="3" key="1">
    <citation type="submission" date="2022-01" db="EMBL/GenBank/DDBJ databases">
        <authorList>
            <person name="Braso-Vives M."/>
        </authorList>
    </citation>
    <scope>NUCLEOTIDE SEQUENCE</scope>
</reference>
<keyword evidence="2" id="KW-0812">Transmembrane</keyword>
<dbReference type="Proteomes" id="UP000838412">
    <property type="component" value="Chromosome 9"/>
</dbReference>
<keyword evidence="2" id="KW-0472">Membrane</keyword>
<gene>
    <name evidence="3" type="primary">Hypp5276</name>
    <name evidence="3" type="ORF">BLAG_LOCUS25307</name>
</gene>
<dbReference type="AlphaFoldDB" id="A0A8K0AHT9"/>
<evidence type="ECO:0000256" key="1">
    <source>
        <dbReference type="SAM" id="MobiDB-lite"/>
    </source>
</evidence>
<feature type="transmembrane region" description="Helical" evidence="2">
    <location>
        <begin position="12"/>
        <end position="35"/>
    </location>
</feature>
<accession>A0A8K0AHT9</accession>
<protein>
    <submittedName>
        <fullName evidence="3">Hypp5276 protein</fullName>
    </submittedName>
</protein>
<feature type="compositionally biased region" description="Low complexity" evidence="1">
    <location>
        <begin position="195"/>
        <end position="204"/>
    </location>
</feature>
<dbReference type="OrthoDB" id="10040472at2759"/>
<evidence type="ECO:0000313" key="3">
    <source>
        <dbReference type="EMBL" id="CAH1274201.1"/>
    </source>
</evidence>
<keyword evidence="2" id="KW-1133">Transmembrane helix</keyword>
<proteinExistence type="predicted"/>
<evidence type="ECO:0000313" key="4">
    <source>
        <dbReference type="Proteomes" id="UP000838412"/>
    </source>
</evidence>
<feature type="transmembrane region" description="Helical" evidence="2">
    <location>
        <begin position="55"/>
        <end position="74"/>
    </location>
</feature>